<comment type="caution">
    <text evidence="1">The sequence shown here is derived from an EMBL/GenBank/DDBJ whole genome shotgun (WGS) entry which is preliminary data.</text>
</comment>
<accession>A0A834XBL0</accession>
<organism evidence="1 2">
    <name type="scientific">Senna tora</name>
    <dbReference type="NCBI Taxonomy" id="362788"/>
    <lineage>
        <taxon>Eukaryota</taxon>
        <taxon>Viridiplantae</taxon>
        <taxon>Streptophyta</taxon>
        <taxon>Embryophyta</taxon>
        <taxon>Tracheophyta</taxon>
        <taxon>Spermatophyta</taxon>
        <taxon>Magnoliopsida</taxon>
        <taxon>eudicotyledons</taxon>
        <taxon>Gunneridae</taxon>
        <taxon>Pentapetalae</taxon>
        <taxon>rosids</taxon>
        <taxon>fabids</taxon>
        <taxon>Fabales</taxon>
        <taxon>Fabaceae</taxon>
        <taxon>Caesalpinioideae</taxon>
        <taxon>Cassia clade</taxon>
        <taxon>Senna</taxon>
    </lineage>
</organism>
<sequence>MCCKSTLYCGFKVSLFSSSTSVRVCESSSPIFPIFLRAIAASELCDSVLLGSVETDEGKEGARHREVKLDWRDDEISWTCNRVLVGKLLTDSAPNKNIVINMIKKG</sequence>
<evidence type="ECO:0000313" key="1">
    <source>
        <dbReference type="EMBL" id="KAF7841174.1"/>
    </source>
</evidence>
<name>A0A834XBL0_9FABA</name>
<protein>
    <submittedName>
        <fullName evidence="1">Uncharacterized protein</fullName>
    </submittedName>
</protein>
<dbReference type="Proteomes" id="UP000634136">
    <property type="component" value="Unassembled WGS sequence"/>
</dbReference>
<keyword evidence="2" id="KW-1185">Reference proteome</keyword>
<evidence type="ECO:0000313" key="2">
    <source>
        <dbReference type="Proteomes" id="UP000634136"/>
    </source>
</evidence>
<dbReference type="AlphaFoldDB" id="A0A834XBL0"/>
<proteinExistence type="predicted"/>
<gene>
    <name evidence="1" type="ORF">G2W53_003472</name>
</gene>
<reference evidence="1" key="1">
    <citation type="submission" date="2020-09" db="EMBL/GenBank/DDBJ databases">
        <title>Genome-Enabled Discovery of Anthraquinone Biosynthesis in Senna tora.</title>
        <authorList>
            <person name="Kang S.-H."/>
            <person name="Pandey R.P."/>
            <person name="Lee C.-M."/>
            <person name="Sim J.-S."/>
            <person name="Jeong J.-T."/>
            <person name="Choi B.-S."/>
            <person name="Jung M."/>
            <person name="Ginzburg D."/>
            <person name="Zhao K."/>
            <person name="Won S.Y."/>
            <person name="Oh T.-J."/>
            <person name="Yu Y."/>
            <person name="Kim N.-H."/>
            <person name="Lee O.R."/>
            <person name="Lee T.-H."/>
            <person name="Bashyal P."/>
            <person name="Kim T.-S."/>
            <person name="Lee W.-H."/>
            <person name="Kawkins C."/>
            <person name="Kim C.-K."/>
            <person name="Kim J.S."/>
            <person name="Ahn B.O."/>
            <person name="Rhee S.Y."/>
            <person name="Sohng J.K."/>
        </authorList>
    </citation>
    <scope>NUCLEOTIDE SEQUENCE</scope>
    <source>
        <tissue evidence="1">Leaf</tissue>
    </source>
</reference>
<dbReference type="EMBL" id="JAAIUW010000002">
    <property type="protein sequence ID" value="KAF7841174.1"/>
    <property type="molecule type" value="Genomic_DNA"/>
</dbReference>